<proteinExistence type="predicted"/>
<accession>C8PQJ6</accession>
<gene>
    <name evidence="2" type="ORF">TREVI0001_2100</name>
</gene>
<protein>
    <submittedName>
        <fullName evidence="2">Uncharacterized protein</fullName>
    </submittedName>
</protein>
<evidence type="ECO:0000313" key="2">
    <source>
        <dbReference type="EMBL" id="EEV20351.1"/>
    </source>
</evidence>
<dbReference type="AlphaFoldDB" id="C8PQJ6"/>
<organism evidence="2 3">
    <name type="scientific">Treponema vincentii ATCC 35580</name>
    <dbReference type="NCBI Taxonomy" id="596324"/>
    <lineage>
        <taxon>Bacteria</taxon>
        <taxon>Pseudomonadati</taxon>
        <taxon>Spirochaetota</taxon>
        <taxon>Spirochaetia</taxon>
        <taxon>Spirochaetales</taxon>
        <taxon>Treponemataceae</taxon>
        <taxon>Treponema</taxon>
    </lineage>
</organism>
<feature type="compositionally biased region" description="Polar residues" evidence="1">
    <location>
        <begin position="84"/>
        <end position="106"/>
    </location>
</feature>
<evidence type="ECO:0000313" key="3">
    <source>
        <dbReference type="Proteomes" id="UP000004509"/>
    </source>
</evidence>
<name>C8PQJ6_9SPIR</name>
<dbReference type="Proteomes" id="UP000004509">
    <property type="component" value="Unassembled WGS sequence"/>
</dbReference>
<dbReference type="EMBL" id="ACYH01000037">
    <property type="protein sequence ID" value="EEV20351.1"/>
    <property type="molecule type" value="Genomic_DNA"/>
</dbReference>
<evidence type="ECO:0000256" key="1">
    <source>
        <dbReference type="SAM" id="MobiDB-lite"/>
    </source>
</evidence>
<comment type="caution">
    <text evidence="2">The sequence shown here is derived from an EMBL/GenBank/DDBJ whole genome shotgun (WGS) entry which is preliminary data.</text>
</comment>
<reference evidence="2 3" key="1">
    <citation type="submission" date="2009-07" db="EMBL/GenBank/DDBJ databases">
        <authorList>
            <person name="Madupu R."/>
            <person name="Sebastian Y."/>
            <person name="Durkin A.S."/>
            <person name="Torralba M."/>
            <person name="Methe B."/>
            <person name="Sutton G.G."/>
            <person name="Strausberg R.L."/>
            <person name="Nelson K.E."/>
        </authorList>
    </citation>
    <scope>NUCLEOTIDE SEQUENCE [LARGE SCALE GENOMIC DNA]</scope>
    <source>
        <strain evidence="2 3">ATCC 35580</strain>
    </source>
</reference>
<sequence length="106" mass="11570">MALFSPFANKWASTSLFHKKQSSTYSKYACGCFLLMPRICFHLFAKGLILINRNQMICFSCLLVVILCRILASFPNQIPVDRLPQSTDSSDSGSGNASVINTGSGA</sequence>
<feature type="region of interest" description="Disordered" evidence="1">
    <location>
        <begin position="83"/>
        <end position="106"/>
    </location>
</feature>